<dbReference type="PANTHER" id="PTHR32248:SF4">
    <property type="entry name" value="RNA POLYMERASE SIGMA-54 FACTOR"/>
    <property type="match status" value="1"/>
</dbReference>
<dbReference type="Pfam" id="PF04963">
    <property type="entry name" value="Sigma54_CBD"/>
    <property type="match status" value="1"/>
</dbReference>
<evidence type="ECO:0000256" key="2">
    <source>
        <dbReference type="ARBA" id="ARBA00022478"/>
    </source>
</evidence>
<evidence type="ECO:0000256" key="8">
    <source>
        <dbReference type="ARBA" id="ARBA00023163"/>
    </source>
</evidence>
<accession>A0A0R1NCX3</accession>
<evidence type="ECO:0000313" key="11">
    <source>
        <dbReference type="EMBL" id="KRL14787.1"/>
    </source>
</evidence>
<dbReference type="EMBL" id="AZEC01000001">
    <property type="protein sequence ID" value="KRL14787.1"/>
    <property type="molecule type" value="Genomic_DNA"/>
</dbReference>
<keyword evidence="2" id="KW-0240">DNA-directed RNA polymerase</keyword>
<proteinExistence type="inferred from homology"/>
<feature type="domain" description="RNA polymerase sigma factor 54 DNA-binding" evidence="9">
    <location>
        <begin position="270"/>
        <end position="423"/>
    </location>
</feature>
<dbReference type="PRINTS" id="PR00045">
    <property type="entry name" value="SIGMA54FCT"/>
</dbReference>
<dbReference type="Proteomes" id="UP000051330">
    <property type="component" value="Unassembled WGS sequence"/>
</dbReference>
<dbReference type="Gene3D" id="1.10.10.1330">
    <property type="entry name" value="RNA polymerase sigma-54 factor, core-binding domain"/>
    <property type="match status" value="1"/>
</dbReference>
<evidence type="ECO:0000256" key="7">
    <source>
        <dbReference type="ARBA" id="ARBA00023125"/>
    </source>
</evidence>
<evidence type="ECO:0000256" key="3">
    <source>
        <dbReference type="ARBA" id="ARBA00022679"/>
    </source>
</evidence>
<evidence type="ECO:0000256" key="6">
    <source>
        <dbReference type="ARBA" id="ARBA00023082"/>
    </source>
</evidence>
<dbReference type="PROSITE" id="PS50044">
    <property type="entry name" value="SIGMA54_3"/>
    <property type="match status" value="1"/>
</dbReference>
<dbReference type="GO" id="GO:0006352">
    <property type="term" value="P:DNA-templated transcription initiation"/>
    <property type="evidence" value="ECO:0007669"/>
    <property type="project" value="InterPro"/>
</dbReference>
<dbReference type="GO" id="GO:0000428">
    <property type="term" value="C:DNA-directed RNA polymerase complex"/>
    <property type="evidence" value="ECO:0007669"/>
    <property type="project" value="UniProtKB-KW"/>
</dbReference>
<dbReference type="NCBIfam" id="TIGR02395">
    <property type="entry name" value="rpoN_sigma"/>
    <property type="match status" value="1"/>
</dbReference>
<dbReference type="GO" id="GO:0003677">
    <property type="term" value="F:DNA binding"/>
    <property type="evidence" value="ECO:0007669"/>
    <property type="project" value="UniProtKB-KW"/>
</dbReference>
<dbReference type="GO" id="GO:0016779">
    <property type="term" value="F:nucleotidyltransferase activity"/>
    <property type="evidence" value="ECO:0007669"/>
    <property type="project" value="UniProtKB-KW"/>
</dbReference>
<name>A0A0R1NCX3_9LACO</name>
<dbReference type="STRING" id="1423792.FD09_GL000447"/>
<keyword evidence="3" id="KW-0808">Transferase</keyword>
<evidence type="ECO:0000256" key="5">
    <source>
        <dbReference type="ARBA" id="ARBA00023015"/>
    </source>
</evidence>
<dbReference type="GO" id="GO:0001216">
    <property type="term" value="F:DNA-binding transcription activator activity"/>
    <property type="evidence" value="ECO:0007669"/>
    <property type="project" value="InterPro"/>
</dbReference>
<dbReference type="InterPro" id="IPR000394">
    <property type="entry name" value="RNA_pol_sigma_54"/>
</dbReference>
<dbReference type="Pfam" id="PF04552">
    <property type="entry name" value="Sigma54_DBD"/>
    <property type="match status" value="1"/>
</dbReference>
<feature type="domain" description="RNA polymerase sigma factor 54 core-binding" evidence="10">
    <location>
        <begin position="69"/>
        <end position="254"/>
    </location>
</feature>
<evidence type="ECO:0000256" key="4">
    <source>
        <dbReference type="ARBA" id="ARBA00022695"/>
    </source>
</evidence>
<evidence type="ECO:0000259" key="10">
    <source>
        <dbReference type="Pfam" id="PF04963"/>
    </source>
</evidence>
<evidence type="ECO:0000313" key="12">
    <source>
        <dbReference type="Proteomes" id="UP000051330"/>
    </source>
</evidence>
<dbReference type="PROSITE" id="PS00717">
    <property type="entry name" value="SIGMA54_1"/>
    <property type="match status" value="1"/>
</dbReference>
<gene>
    <name evidence="11" type="ORF">FD09_GL000447</name>
</gene>
<dbReference type="InterPro" id="IPR038709">
    <property type="entry name" value="RpoN_core-bd_sf"/>
</dbReference>
<evidence type="ECO:0000259" key="9">
    <source>
        <dbReference type="Pfam" id="PF04552"/>
    </source>
</evidence>
<sequence length="425" mass="47729">MAIEQTTRQTIQQRLSIKAQQKLKILAMPLTDLLDDLQQAVLDNPFLKVKVPSLSGITSRYPIDWLADQNATHQSLEDYLLTQVGLTMRDLPLKTLVQYLIYHLDNNGYLTITLAAAAKACRVNQVMITDALTLLQQLEPAGVGGRSLQEVLRLQAQRDDTAPVGTEEILDHHLPALAENKNGLIQRATGLTASQVQAVLDYIRTLSPAPGAQFTADTPTAFAFPEVQVAADHGTVQVGLLKDTQIRLSFNTQYMAELSRYGEHDAQLQNYLTVQQKAYQTLLTAYTERQVTLLRVTQAIVARQHAFFVDPEQPLVPLLVKEVAEQLKLSPSTISRTINGKYLEFNRHIYELRHFFTYRSAVGYSQDALLSAVQTLIEAEDKQHPLTDNAIVAALQQKHIKLSRRTVVKYRDKLNIPAANKRREF</sequence>
<keyword evidence="6" id="KW-0731">Sigma factor</keyword>
<dbReference type="InterPro" id="IPR007634">
    <property type="entry name" value="RNA_pol_sigma_54_DNA-bd"/>
</dbReference>
<protein>
    <submittedName>
        <fullName evidence="11">RNA polymerase factor sigma-54</fullName>
    </submittedName>
</protein>
<organism evidence="11 12">
    <name type="scientific">Schleiferilactobacillus perolens DSM 12744</name>
    <dbReference type="NCBI Taxonomy" id="1423792"/>
    <lineage>
        <taxon>Bacteria</taxon>
        <taxon>Bacillati</taxon>
        <taxon>Bacillota</taxon>
        <taxon>Bacilli</taxon>
        <taxon>Lactobacillales</taxon>
        <taxon>Lactobacillaceae</taxon>
        <taxon>Schleiferilactobacillus</taxon>
    </lineage>
</organism>
<comment type="similarity">
    <text evidence="1">Belongs to the sigma-54 factor family.</text>
</comment>
<dbReference type="InterPro" id="IPR007046">
    <property type="entry name" value="RNA_pol_sigma_54_core-bd"/>
</dbReference>
<reference evidence="11 12" key="1">
    <citation type="journal article" date="2015" name="Genome Announc.">
        <title>Expanding the biotechnology potential of lactobacilli through comparative genomics of 213 strains and associated genera.</title>
        <authorList>
            <person name="Sun Z."/>
            <person name="Harris H.M."/>
            <person name="McCann A."/>
            <person name="Guo C."/>
            <person name="Argimon S."/>
            <person name="Zhang W."/>
            <person name="Yang X."/>
            <person name="Jeffery I.B."/>
            <person name="Cooney J.C."/>
            <person name="Kagawa T.F."/>
            <person name="Liu W."/>
            <person name="Song Y."/>
            <person name="Salvetti E."/>
            <person name="Wrobel A."/>
            <person name="Rasinkangas P."/>
            <person name="Parkhill J."/>
            <person name="Rea M.C."/>
            <person name="O'Sullivan O."/>
            <person name="Ritari J."/>
            <person name="Douillard F.P."/>
            <person name="Paul Ross R."/>
            <person name="Yang R."/>
            <person name="Briner A.E."/>
            <person name="Felis G.E."/>
            <person name="de Vos W.M."/>
            <person name="Barrangou R."/>
            <person name="Klaenhammer T.R."/>
            <person name="Caufield P.W."/>
            <person name="Cui Y."/>
            <person name="Zhang H."/>
            <person name="O'Toole P.W."/>
        </authorList>
    </citation>
    <scope>NUCLEOTIDE SEQUENCE [LARGE SCALE GENOMIC DNA]</scope>
    <source>
        <strain evidence="11 12">DSM 12744</strain>
    </source>
</reference>
<evidence type="ECO:0000256" key="1">
    <source>
        <dbReference type="ARBA" id="ARBA00008798"/>
    </source>
</evidence>
<keyword evidence="5" id="KW-0805">Transcription regulation</keyword>
<dbReference type="PANTHER" id="PTHR32248">
    <property type="entry name" value="RNA POLYMERASE SIGMA-54 FACTOR"/>
    <property type="match status" value="1"/>
</dbReference>
<dbReference type="GO" id="GO:0016987">
    <property type="term" value="F:sigma factor activity"/>
    <property type="evidence" value="ECO:0007669"/>
    <property type="project" value="UniProtKB-KW"/>
</dbReference>
<dbReference type="RefSeq" id="WP_057817788.1">
    <property type="nucleotide sequence ID" value="NZ_AZEC01000001.1"/>
</dbReference>
<keyword evidence="7" id="KW-0238">DNA-binding</keyword>
<keyword evidence="4" id="KW-0548">Nucleotidyltransferase</keyword>
<dbReference type="Pfam" id="PF00309">
    <property type="entry name" value="Sigma54_AID"/>
    <property type="match status" value="1"/>
</dbReference>
<keyword evidence="12" id="KW-1185">Reference proteome</keyword>
<keyword evidence="8" id="KW-0804">Transcription</keyword>
<dbReference type="PATRIC" id="fig|1423792.3.peg.451"/>
<dbReference type="OrthoDB" id="9814402at2"/>
<dbReference type="AlphaFoldDB" id="A0A0R1NCX3"/>
<dbReference type="PIRSF" id="PIRSF000774">
    <property type="entry name" value="RpoN"/>
    <property type="match status" value="1"/>
</dbReference>
<comment type="caution">
    <text evidence="11">The sequence shown here is derived from an EMBL/GenBank/DDBJ whole genome shotgun (WGS) entry which is preliminary data.</text>
</comment>
<dbReference type="Gene3D" id="1.10.10.60">
    <property type="entry name" value="Homeodomain-like"/>
    <property type="match status" value="1"/>
</dbReference>